<evidence type="ECO:0000313" key="2">
    <source>
        <dbReference type="EMBL" id="CAI9926208.1"/>
    </source>
</evidence>
<evidence type="ECO:0000313" key="1">
    <source>
        <dbReference type="EMBL" id="CAI9926205.1"/>
    </source>
</evidence>
<reference evidence="2" key="1">
    <citation type="submission" date="2023-06" db="EMBL/GenBank/DDBJ databases">
        <authorList>
            <person name="Kurt Z."/>
        </authorList>
    </citation>
    <scope>NUCLEOTIDE SEQUENCE</scope>
</reference>
<dbReference type="EMBL" id="CAXDID020000673">
    <property type="protein sequence ID" value="CAL6109693.1"/>
    <property type="molecule type" value="Genomic_DNA"/>
</dbReference>
<dbReference type="EMBL" id="CAXDID020000673">
    <property type="protein sequence ID" value="CAL6109687.1"/>
    <property type="molecule type" value="Genomic_DNA"/>
</dbReference>
<keyword evidence="5" id="KW-1185">Reference proteome</keyword>
<evidence type="ECO:0000313" key="3">
    <source>
        <dbReference type="EMBL" id="CAL6109687.1"/>
    </source>
</evidence>
<name>A0AA86NVJ0_9EUKA</name>
<sequence length="106" mass="12368">MKYQGIEKRKARKRPTDVQGLMFRFNRFPPHTTTGLGHCQVTTTQPEYANLILNEFDNNRRYSICTGCSINIFVYKQSESISETVKINEDYQIAENQNEIGQQFNI</sequence>
<dbReference type="AlphaFoldDB" id="A0AA86NVJ0"/>
<comment type="caution">
    <text evidence="2">The sequence shown here is derived from an EMBL/GenBank/DDBJ whole genome shotgun (WGS) entry which is preliminary data.</text>
</comment>
<accession>A0AA86NVJ0</accession>
<evidence type="ECO:0000313" key="4">
    <source>
        <dbReference type="EMBL" id="CAL6109693.1"/>
    </source>
</evidence>
<dbReference type="Proteomes" id="UP001642409">
    <property type="component" value="Unassembled WGS sequence"/>
</dbReference>
<dbReference type="EMBL" id="CATOUU010000366">
    <property type="protein sequence ID" value="CAI9926208.1"/>
    <property type="molecule type" value="Genomic_DNA"/>
</dbReference>
<protein>
    <submittedName>
        <fullName evidence="3">Hypothetical_protein</fullName>
    </submittedName>
</protein>
<evidence type="ECO:0000313" key="5">
    <source>
        <dbReference type="Proteomes" id="UP001642409"/>
    </source>
</evidence>
<proteinExistence type="predicted"/>
<reference evidence="3 5" key="2">
    <citation type="submission" date="2024-07" db="EMBL/GenBank/DDBJ databases">
        <authorList>
            <person name="Akdeniz Z."/>
        </authorList>
    </citation>
    <scope>NUCLEOTIDE SEQUENCE [LARGE SCALE GENOMIC DNA]</scope>
</reference>
<gene>
    <name evidence="1" type="ORF">HINF_LOCUS13850</name>
    <name evidence="2" type="ORF">HINF_LOCUS13853</name>
    <name evidence="3" type="ORF">HINF_LOCUS75564</name>
    <name evidence="4" type="ORF">HINF_LOCUS75567</name>
</gene>
<organism evidence="2">
    <name type="scientific">Hexamita inflata</name>
    <dbReference type="NCBI Taxonomy" id="28002"/>
    <lineage>
        <taxon>Eukaryota</taxon>
        <taxon>Metamonada</taxon>
        <taxon>Diplomonadida</taxon>
        <taxon>Hexamitidae</taxon>
        <taxon>Hexamitinae</taxon>
        <taxon>Hexamita</taxon>
    </lineage>
</organism>
<dbReference type="EMBL" id="CATOUU010000366">
    <property type="protein sequence ID" value="CAI9926205.1"/>
    <property type="molecule type" value="Genomic_DNA"/>
</dbReference>